<dbReference type="GO" id="GO:0042981">
    <property type="term" value="P:regulation of apoptotic process"/>
    <property type="evidence" value="ECO:0007669"/>
    <property type="project" value="InterPro"/>
</dbReference>
<dbReference type="Gene3D" id="3.30.505.10">
    <property type="entry name" value="SH2 domain"/>
    <property type="match status" value="1"/>
</dbReference>
<evidence type="ECO:0000256" key="1">
    <source>
        <dbReference type="ARBA" id="ARBA00022703"/>
    </source>
</evidence>
<dbReference type="SUPFAM" id="SSF47986">
    <property type="entry name" value="DEATH domain"/>
    <property type="match status" value="1"/>
</dbReference>
<evidence type="ECO:0000313" key="6">
    <source>
        <dbReference type="EMBL" id="KAJ7391618.1"/>
    </source>
</evidence>
<comment type="caution">
    <text evidence="6">The sequence shown here is derived from an EMBL/GenBank/DDBJ whole genome shotgun (WGS) entry which is preliminary data.</text>
</comment>
<evidence type="ECO:0000256" key="3">
    <source>
        <dbReference type="SAM" id="MobiDB-lite"/>
    </source>
</evidence>
<sequence length="613" mass="69942">METDYRTFLLRISQHITEGKLKELKYLCSDDIHEGELENISSPLDLFRELERREMIGIDKLSFLRKLLMDVDRLKLASKVDDFTSRREVELLCLKRQRQQINYKQEAVRVPRSECVPMDGDGGNHSPDYRQELAAITSCTVTDGGQAGDQMSELHTGKCSCFIHHSPDQRKQGEIYLRLALELATKGAWVAGTAFILKRYINDPETLARLFASVVLPSGVIVKYLCEGSIICVLEANDLRGLKELWQNYESGKLQEKLEYILITEDLRKLSAGQDIILNVVLDENMFREVCLELMVTKRKVDQIFQGVEQRPRSLSDPITNQLKTPENTFQQQSFHIVANTERKRRLDAEKKLQQLMSGQSLELQFPELRHFTDKTAADGANESDDNSSTTSTLDEEEVLDWEDDNDLSKEFWSSIKGSLKEKTWSNFEDAVEKECPDDLKRGGPPLMKFLTYVLRVSYAKRKSDDVSLHNFIRLSRWFGSFIKGPQGCLHKMTHLMENSVSVDSDGKGASWFAGHMTEQQAKEKLRNEKGGAFLVRFNTPAGFLLSKKSRAGDSVLDFAIGVHKDTGYVEFDERVFQDLPSLVKELQKSWMTDLRPFYSTEGTGTESSPQEP</sequence>
<keyword evidence="7" id="KW-1185">Reference proteome</keyword>
<dbReference type="InterPro" id="IPR001875">
    <property type="entry name" value="DED_dom"/>
</dbReference>
<name>A0A9X0DAI8_9CNID</name>
<gene>
    <name evidence="6" type="primary">CASP8_1</name>
    <name evidence="6" type="ORF">OS493_017315</name>
</gene>
<dbReference type="CDD" id="cd00173">
    <property type="entry name" value="SH2"/>
    <property type="match status" value="1"/>
</dbReference>
<dbReference type="SMART" id="SM00252">
    <property type="entry name" value="SH2"/>
    <property type="match status" value="1"/>
</dbReference>
<evidence type="ECO:0000256" key="2">
    <source>
        <dbReference type="PROSITE-ProRule" id="PRU00191"/>
    </source>
</evidence>
<dbReference type="CDD" id="cd00045">
    <property type="entry name" value="DED"/>
    <property type="match status" value="1"/>
</dbReference>
<keyword evidence="1" id="KW-0053">Apoptosis</keyword>
<dbReference type="PANTHER" id="PTHR48169:SF7">
    <property type="entry name" value="CASPASE 10"/>
    <property type="match status" value="1"/>
</dbReference>
<dbReference type="Proteomes" id="UP001163046">
    <property type="component" value="Unassembled WGS sequence"/>
</dbReference>
<dbReference type="PROSITE" id="PS50001">
    <property type="entry name" value="SH2"/>
    <property type="match status" value="1"/>
</dbReference>
<reference evidence="6" key="1">
    <citation type="submission" date="2023-01" db="EMBL/GenBank/DDBJ databases">
        <title>Genome assembly of the deep-sea coral Lophelia pertusa.</title>
        <authorList>
            <person name="Herrera S."/>
            <person name="Cordes E."/>
        </authorList>
    </citation>
    <scope>NUCLEOTIDE SEQUENCE</scope>
    <source>
        <strain evidence="6">USNM1676648</strain>
        <tissue evidence="6">Polyp</tissue>
    </source>
</reference>
<dbReference type="Pfam" id="PF00017">
    <property type="entry name" value="SH2"/>
    <property type="match status" value="1"/>
</dbReference>
<proteinExistence type="predicted"/>
<feature type="region of interest" description="Disordered" evidence="3">
    <location>
        <begin position="377"/>
        <end position="400"/>
    </location>
</feature>
<dbReference type="Pfam" id="PF20694">
    <property type="entry name" value="TRADD-like_N"/>
    <property type="match status" value="1"/>
</dbReference>
<evidence type="ECO:0000313" key="7">
    <source>
        <dbReference type="Proteomes" id="UP001163046"/>
    </source>
</evidence>
<dbReference type="GO" id="GO:0016787">
    <property type="term" value="F:hydrolase activity"/>
    <property type="evidence" value="ECO:0007669"/>
    <property type="project" value="UniProtKB-KW"/>
</dbReference>
<protein>
    <submittedName>
        <fullName evidence="6">Peptidase C14A</fullName>
        <ecNumber evidence="6">3.4.22.6</ecNumber>
    </submittedName>
</protein>
<dbReference type="EC" id="3.4.22.6" evidence="6"/>
<dbReference type="SUPFAM" id="SSF55550">
    <property type="entry name" value="SH2 domain"/>
    <property type="match status" value="1"/>
</dbReference>
<keyword evidence="6" id="KW-0378">Hydrolase</keyword>
<dbReference type="Gene3D" id="1.10.533.10">
    <property type="entry name" value="Death Domain, Fas"/>
    <property type="match status" value="1"/>
</dbReference>
<dbReference type="EMBL" id="MU825405">
    <property type="protein sequence ID" value="KAJ7391618.1"/>
    <property type="molecule type" value="Genomic_DNA"/>
</dbReference>
<feature type="domain" description="SH2" evidence="4">
    <location>
        <begin position="512"/>
        <end position="590"/>
    </location>
</feature>
<evidence type="ECO:0000259" key="4">
    <source>
        <dbReference type="PROSITE" id="PS50001"/>
    </source>
</evidence>
<accession>A0A9X0DAI8</accession>
<dbReference type="PROSITE" id="PS50168">
    <property type="entry name" value="DED"/>
    <property type="match status" value="1"/>
</dbReference>
<organism evidence="6 7">
    <name type="scientific">Desmophyllum pertusum</name>
    <dbReference type="NCBI Taxonomy" id="174260"/>
    <lineage>
        <taxon>Eukaryota</taxon>
        <taxon>Metazoa</taxon>
        <taxon>Cnidaria</taxon>
        <taxon>Anthozoa</taxon>
        <taxon>Hexacorallia</taxon>
        <taxon>Scleractinia</taxon>
        <taxon>Caryophylliina</taxon>
        <taxon>Caryophylliidae</taxon>
        <taxon>Desmophyllum</taxon>
    </lineage>
</organism>
<feature type="domain" description="DED" evidence="5">
    <location>
        <begin position="4"/>
        <end position="82"/>
    </location>
</feature>
<dbReference type="InterPro" id="IPR049341">
    <property type="entry name" value="TRADD-like_N"/>
</dbReference>
<dbReference type="AlphaFoldDB" id="A0A9X0DAI8"/>
<dbReference type="Pfam" id="PF01335">
    <property type="entry name" value="DED"/>
    <property type="match status" value="1"/>
</dbReference>
<dbReference type="InterPro" id="IPR011029">
    <property type="entry name" value="DEATH-like_dom_sf"/>
</dbReference>
<keyword evidence="2" id="KW-0727">SH2 domain</keyword>
<dbReference type="GO" id="GO:0006915">
    <property type="term" value="P:apoptotic process"/>
    <property type="evidence" value="ECO:0007669"/>
    <property type="project" value="UniProtKB-KW"/>
</dbReference>
<dbReference type="PANTHER" id="PTHR48169">
    <property type="entry name" value="DED DOMAIN-CONTAINING PROTEIN"/>
    <property type="match status" value="1"/>
</dbReference>
<dbReference type="OrthoDB" id="5984230at2759"/>
<dbReference type="InterPro" id="IPR000980">
    <property type="entry name" value="SH2"/>
</dbReference>
<dbReference type="SMART" id="SM00031">
    <property type="entry name" value="DED"/>
    <property type="match status" value="1"/>
</dbReference>
<dbReference type="InterPro" id="IPR036860">
    <property type="entry name" value="SH2_dom_sf"/>
</dbReference>
<evidence type="ECO:0000259" key="5">
    <source>
        <dbReference type="PROSITE" id="PS50168"/>
    </source>
</evidence>